<dbReference type="GO" id="GO:0008800">
    <property type="term" value="F:beta-lactamase activity"/>
    <property type="evidence" value="ECO:0007669"/>
    <property type="project" value="UniProtKB-EC"/>
</dbReference>
<dbReference type="Proteomes" id="UP000315003">
    <property type="component" value="Chromosome"/>
</dbReference>
<evidence type="ECO:0000313" key="2">
    <source>
        <dbReference type="EMBL" id="QDT62778.1"/>
    </source>
</evidence>
<protein>
    <submittedName>
        <fullName evidence="2">Beta-lactamase</fullName>
        <ecNumber evidence="2">3.5.2.6</ecNumber>
    </submittedName>
</protein>
<sequence>MSDSTAVILPFPKPSLIEGTVADGFEAVAQAMKDNFTERGERGAACTVYYQGQKVVDVWGGHRCQDNQMAWNQDTLSLSFSVTKGMAAAATVVAYNEGLFELDAPVCDYWPEFAHGGKEAITVRQLLTHQAGLVGINQRLNAEILADHDQLATILAKQKPVWQPGKQHGYHTLTLGWYQNELIRRVDPQGRSLGQFFQDEIAQPLGIEFYIGLPDDIAPERLTNVRGFNRFKVLGNLDQLPWKMVMSGILPWSPVAKSINFLSVSNPATLGNAEMRRVEIPSANGIGQARAVAKVYAALIDPRSPLKIHAATRRELLADPERPVGGNHDQVLKIATHYGFGFSRPSNGFPFGSDHQAFGCPGAGGSFGMADPTRQFSFAYLTGKMSFRIFDDPRERAVRQACKKCIDALEGSTSQIVAA</sequence>
<dbReference type="RefSeq" id="WP_145277769.1">
    <property type="nucleotide sequence ID" value="NZ_CP036272.1"/>
</dbReference>
<reference evidence="2 3" key="1">
    <citation type="submission" date="2019-02" db="EMBL/GenBank/DDBJ databases">
        <title>Deep-cultivation of Planctomycetes and their phenomic and genomic characterization uncovers novel biology.</title>
        <authorList>
            <person name="Wiegand S."/>
            <person name="Jogler M."/>
            <person name="Boedeker C."/>
            <person name="Pinto D."/>
            <person name="Vollmers J."/>
            <person name="Rivas-Marin E."/>
            <person name="Kohn T."/>
            <person name="Peeters S.H."/>
            <person name="Heuer A."/>
            <person name="Rast P."/>
            <person name="Oberbeckmann S."/>
            <person name="Bunk B."/>
            <person name="Jeske O."/>
            <person name="Meyerdierks A."/>
            <person name="Storesund J.E."/>
            <person name="Kallscheuer N."/>
            <person name="Luecker S."/>
            <person name="Lage O.M."/>
            <person name="Pohl T."/>
            <person name="Merkel B.J."/>
            <person name="Hornburger P."/>
            <person name="Mueller R.-W."/>
            <person name="Bruemmer F."/>
            <person name="Labrenz M."/>
            <person name="Spormann A.M."/>
            <person name="Op den Camp H."/>
            <person name="Overmann J."/>
            <person name="Amann R."/>
            <person name="Jetten M.S.M."/>
            <person name="Mascher T."/>
            <person name="Medema M.H."/>
            <person name="Devos D.P."/>
            <person name="Kaster A.-K."/>
            <person name="Ovreas L."/>
            <person name="Rohde M."/>
            <person name="Galperin M.Y."/>
            <person name="Jogler C."/>
        </authorList>
    </citation>
    <scope>NUCLEOTIDE SEQUENCE [LARGE SCALE GENOMIC DNA]</scope>
    <source>
        <strain evidence="2 3">SV_7m_r</strain>
    </source>
</reference>
<dbReference type="InterPro" id="IPR052907">
    <property type="entry name" value="Beta-lactamase/esterase"/>
</dbReference>
<dbReference type="SUPFAM" id="SSF56601">
    <property type="entry name" value="beta-lactamase/transpeptidase-like"/>
    <property type="match status" value="1"/>
</dbReference>
<dbReference type="Pfam" id="PF00144">
    <property type="entry name" value="Beta-lactamase"/>
    <property type="match status" value="1"/>
</dbReference>
<dbReference type="InterPro" id="IPR012338">
    <property type="entry name" value="Beta-lactam/transpept-like"/>
</dbReference>
<dbReference type="OrthoDB" id="9770183at2"/>
<evidence type="ECO:0000313" key="3">
    <source>
        <dbReference type="Proteomes" id="UP000315003"/>
    </source>
</evidence>
<dbReference type="AlphaFoldDB" id="A0A517T329"/>
<dbReference type="EC" id="3.5.2.6" evidence="2"/>
<gene>
    <name evidence="2" type="primary">ampC</name>
    <name evidence="2" type="ORF">SV7mr_53290</name>
</gene>
<dbReference type="EMBL" id="CP036272">
    <property type="protein sequence ID" value="QDT62778.1"/>
    <property type="molecule type" value="Genomic_DNA"/>
</dbReference>
<feature type="domain" description="Beta-lactamase-related" evidence="1">
    <location>
        <begin position="34"/>
        <end position="394"/>
    </location>
</feature>
<proteinExistence type="predicted"/>
<dbReference type="InterPro" id="IPR001466">
    <property type="entry name" value="Beta-lactam-related"/>
</dbReference>
<name>A0A517T329_9BACT</name>
<evidence type="ECO:0000259" key="1">
    <source>
        <dbReference type="Pfam" id="PF00144"/>
    </source>
</evidence>
<keyword evidence="2" id="KW-0378">Hydrolase</keyword>
<keyword evidence="3" id="KW-1185">Reference proteome</keyword>
<accession>A0A517T329</accession>
<dbReference type="Gene3D" id="3.40.710.10">
    <property type="entry name" value="DD-peptidase/beta-lactamase superfamily"/>
    <property type="match status" value="1"/>
</dbReference>
<organism evidence="2 3">
    <name type="scientific">Stieleria bergensis</name>
    <dbReference type="NCBI Taxonomy" id="2528025"/>
    <lineage>
        <taxon>Bacteria</taxon>
        <taxon>Pseudomonadati</taxon>
        <taxon>Planctomycetota</taxon>
        <taxon>Planctomycetia</taxon>
        <taxon>Pirellulales</taxon>
        <taxon>Pirellulaceae</taxon>
        <taxon>Stieleria</taxon>
    </lineage>
</organism>
<dbReference type="PANTHER" id="PTHR43319">
    <property type="entry name" value="BETA-LACTAMASE-RELATED"/>
    <property type="match status" value="1"/>
</dbReference>
<dbReference type="PANTHER" id="PTHR43319:SF3">
    <property type="entry name" value="BETA-LACTAMASE-RELATED DOMAIN-CONTAINING PROTEIN"/>
    <property type="match status" value="1"/>
</dbReference>